<evidence type="ECO:0000256" key="1">
    <source>
        <dbReference type="SAM" id="Phobius"/>
    </source>
</evidence>
<feature type="transmembrane region" description="Helical" evidence="1">
    <location>
        <begin position="39"/>
        <end position="58"/>
    </location>
</feature>
<feature type="transmembrane region" description="Helical" evidence="1">
    <location>
        <begin position="85"/>
        <end position="102"/>
    </location>
</feature>
<gene>
    <name evidence="2" type="ORF">PAI11_29000</name>
</gene>
<evidence type="ECO:0000313" key="3">
    <source>
        <dbReference type="Proteomes" id="UP000005143"/>
    </source>
</evidence>
<dbReference type="InterPro" id="IPR008407">
    <property type="entry name" value="Brnchd-chn_aa_trnsp_AzlD"/>
</dbReference>
<dbReference type="EMBL" id="AGUD01000233">
    <property type="protein sequence ID" value="EHN10235.1"/>
    <property type="molecule type" value="Genomic_DNA"/>
</dbReference>
<keyword evidence="1" id="KW-1133">Transmembrane helix</keyword>
<dbReference type="AlphaFoldDB" id="H0E7U5"/>
<name>H0E7U5_9ACTN</name>
<dbReference type="Proteomes" id="UP000005143">
    <property type="component" value="Unassembled WGS sequence"/>
</dbReference>
<sequence length="103" mass="10119">MRTDVVALLLVTAIAALLPRAVGPVLLGGRPLAPPLRRMLEMLAPALLTALIVVGVWGSGDGGGSAARAAGVAAGVVVVLRRGPLVAAMIVAAAVAAGLRLVT</sequence>
<keyword evidence="1" id="KW-0812">Transmembrane</keyword>
<evidence type="ECO:0008006" key="4">
    <source>
        <dbReference type="Google" id="ProtNLM"/>
    </source>
</evidence>
<evidence type="ECO:0000313" key="2">
    <source>
        <dbReference type="EMBL" id="EHN10235.1"/>
    </source>
</evidence>
<keyword evidence="3" id="KW-1185">Reference proteome</keyword>
<proteinExistence type="predicted"/>
<organism evidence="2 3">
    <name type="scientific">Patulibacter medicamentivorans</name>
    <dbReference type="NCBI Taxonomy" id="1097667"/>
    <lineage>
        <taxon>Bacteria</taxon>
        <taxon>Bacillati</taxon>
        <taxon>Actinomycetota</taxon>
        <taxon>Thermoleophilia</taxon>
        <taxon>Solirubrobacterales</taxon>
        <taxon>Patulibacteraceae</taxon>
        <taxon>Patulibacter</taxon>
    </lineage>
</organism>
<reference evidence="2 3" key="1">
    <citation type="journal article" date="2013" name="Biodegradation">
        <title>Quantitative proteomic analysis of ibuprofen-degrading Patulibacter sp. strain I11.</title>
        <authorList>
            <person name="Almeida B."/>
            <person name="Kjeldal H."/>
            <person name="Lolas I."/>
            <person name="Knudsen A.D."/>
            <person name="Carvalho G."/>
            <person name="Nielsen K.L."/>
            <person name="Barreto Crespo M.T."/>
            <person name="Stensballe A."/>
            <person name="Nielsen J.L."/>
        </authorList>
    </citation>
    <scope>NUCLEOTIDE SEQUENCE [LARGE SCALE GENOMIC DNA]</scope>
    <source>
        <strain evidence="2 3">I11</strain>
    </source>
</reference>
<comment type="caution">
    <text evidence="2">The sequence shown here is derived from an EMBL/GenBank/DDBJ whole genome shotgun (WGS) entry which is preliminary data.</text>
</comment>
<dbReference type="RefSeq" id="WP_007576443.1">
    <property type="nucleotide sequence ID" value="NZ_AGUD01000233.1"/>
</dbReference>
<protein>
    <recommendedName>
        <fullName evidence="4">Branched-chain amino acid transport</fullName>
    </recommendedName>
</protein>
<keyword evidence="1" id="KW-0472">Membrane</keyword>
<feature type="transmembrane region" description="Helical" evidence="1">
    <location>
        <begin position="6"/>
        <end position="27"/>
    </location>
</feature>
<accession>H0E7U5</accession>
<dbReference type="Pfam" id="PF05437">
    <property type="entry name" value="AzlD"/>
    <property type="match status" value="1"/>
</dbReference>